<feature type="domain" description="Acetophenone carboxylase-like C-terminal" evidence="3">
    <location>
        <begin position="516"/>
        <end position="683"/>
    </location>
</feature>
<dbReference type="PANTHER" id="PTHR11365:SF23">
    <property type="entry name" value="HYPOTHETICAL 5-OXOPROLINASE (EUROFUNG)-RELATED"/>
    <property type="match status" value="1"/>
</dbReference>
<dbReference type="GO" id="GO:0005829">
    <property type="term" value="C:cytosol"/>
    <property type="evidence" value="ECO:0007669"/>
    <property type="project" value="TreeGrafter"/>
</dbReference>
<dbReference type="Pfam" id="PF19278">
    <property type="entry name" value="Hydant_A_C"/>
    <property type="match status" value="1"/>
</dbReference>
<dbReference type="Pfam" id="PF01968">
    <property type="entry name" value="Hydantoinase_A"/>
    <property type="match status" value="1"/>
</dbReference>
<dbReference type="InterPro" id="IPR008040">
    <property type="entry name" value="Hydant_A_N"/>
</dbReference>
<dbReference type="InterPro" id="IPR045079">
    <property type="entry name" value="Oxoprolinase-like"/>
</dbReference>
<gene>
    <name evidence="4" type="ORF">CAL12_11255</name>
</gene>
<dbReference type="InterPro" id="IPR043129">
    <property type="entry name" value="ATPase_NBD"/>
</dbReference>
<dbReference type="AlphaFoldDB" id="A0A1W6YK55"/>
<dbReference type="PANTHER" id="PTHR11365">
    <property type="entry name" value="5-OXOPROLINASE RELATED"/>
    <property type="match status" value="1"/>
</dbReference>
<dbReference type="SUPFAM" id="SSF53067">
    <property type="entry name" value="Actin-like ATPase domain"/>
    <property type="match status" value="1"/>
</dbReference>
<dbReference type="STRING" id="1416806.CAL12_11255"/>
<name>A0A1W6YK55_9BORD</name>
<dbReference type="InterPro" id="IPR002821">
    <property type="entry name" value="Hydantoinase_A"/>
</dbReference>
<keyword evidence="5" id="KW-1185">Reference proteome</keyword>
<proteinExistence type="predicted"/>
<dbReference type="Proteomes" id="UP000194151">
    <property type="component" value="Chromosome"/>
</dbReference>
<sequence>MEVAGWAIGIDIGGTFTDIVALDYGAAALHSLKVLTTHGDPAEGVADGVSRIIATCGIAPAAVTRIVHATTLFTNALIERRGCKTGLLVTSGFKDVIEIGHERKYDLYDLRIEAAPALVERRLRAEIGARLDARGVEVAPVDPDEVVQAVRHLVDEGVESLAVCLLHAYANDAHERQVRAILRAAYPDLAITLSSEVAPVVREFERMSTTSANAYIKPLASRYLDRLQRRLRDLGLHADILMMLSNGGLSHLGEAKRIPIELLESGPAAGAISAACYSALDRQADLLAFDMGGTTAKLCLVEDGQPSISFGFEAARQKRFAEGSGLPIRITTIDLIEIGAGGGSIASQDALGLLKVGPHSAGSEPGPVCYGRGGGQPTVTDANLLLGYLNPAYFAGGTMSIDAELSGRAIDALGKELGHRAIDVAWGIHDIVAENMAGAARVHVAERGRDPRDFVLLCTGGGGPLHSYYVAQKIGVRTIICPPAAGVASAYGLLVAPARADRSRTVNVRPASDSLDDLERAYAQLEHNATESLRPLDSAFGPVSVHRSADGRFAGQGFSLTVDLPAGPYAGTGAADSDTVRLRLVEAFESGYREKFGRTPPDVPIELLNLRVSATAPPRQQLAHADMETGADIQPVSRRDVYFRESGGFVETPVYKRDTLHPGFDRSGPMLIEDDGSTLVVGPRGHVRQLPSGNLIVTIQEQQA</sequence>
<evidence type="ECO:0000259" key="3">
    <source>
        <dbReference type="Pfam" id="PF19278"/>
    </source>
</evidence>
<dbReference type="GO" id="GO:0017168">
    <property type="term" value="F:5-oxoprolinase (ATP-hydrolyzing) activity"/>
    <property type="evidence" value="ECO:0007669"/>
    <property type="project" value="TreeGrafter"/>
</dbReference>
<protein>
    <submittedName>
        <fullName evidence="4">Hydantoinase</fullName>
    </submittedName>
</protein>
<evidence type="ECO:0000259" key="1">
    <source>
        <dbReference type="Pfam" id="PF01968"/>
    </source>
</evidence>
<dbReference type="InterPro" id="IPR049517">
    <property type="entry name" value="ACX-like_C"/>
</dbReference>
<evidence type="ECO:0000259" key="2">
    <source>
        <dbReference type="Pfam" id="PF05378"/>
    </source>
</evidence>
<evidence type="ECO:0000313" key="4">
    <source>
        <dbReference type="EMBL" id="ARP81359.1"/>
    </source>
</evidence>
<dbReference type="EMBL" id="CP021108">
    <property type="protein sequence ID" value="ARP81359.1"/>
    <property type="molecule type" value="Genomic_DNA"/>
</dbReference>
<organism evidence="4 5">
    <name type="scientific">Bordetella genomosp. 8</name>
    <dbReference type="NCBI Taxonomy" id="1416806"/>
    <lineage>
        <taxon>Bacteria</taxon>
        <taxon>Pseudomonadati</taxon>
        <taxon>Pseudomonadota</taxon>
        <taxon>Betaproteobacteria</taxon>
        <taxon>Burkholderiales</taxon>
        <taxon>Alcaligenaceae</taxon>
        <taxon>Bordetella</taxon>
    </lineage>
</organism>
<feature type="domain" description="Hydantoinase A/oxoprolinase" evidence="1">
    <location>
        <begin position="206"/>
        <end position="501"/>
    </location>
</feature>
<dbReference type="KEGG" id="bgv:CAL12_11255"/>
<reference evidence="4 5" key="1">
    <citation type="submission" date="2017-05" db="EMBL/GenBank/DDBJ databases">
        <title>Complete and WGS of Bordetella genogroups.</title>
        <authorList>
            <person name="Spilker T."/>
            <person name="LiPuma J."/>
        </authorList>
    </citation>
    <scope>NUCLEOTIDE SEQUENCE [LARGE SCALE GENOMIC DNA]</scope>
    <source>
        <strain evidence="4 5">AU19157</strain>
    </source>
</reference>
<dbReference type="Pfam" id="PF05378">
    <property type="entry name" value="Hydant_A_N"/>
    <property type="match status" value="1"/>
</dbReference>
<feature type="domain" description="Hydantoinase/oxoprolinase N-terminal" evidence="2">
    <location>
        <begin position="8"/>
        <end position="184"/>
    </location>
</feature>
<dbReference type="GO" id="GO:0006749">
    <property type="term" value="P:glutathione metabolic process"/>
    <property type="evidence" value="ECO:0007669"/>
    <property type="project" value="TreeGrafter"/>
</dbReference>
<evidence type="ECO:0000313" key="5">
    <source>
        <dbReference type="Proteomes" id="UP000194151"/>
    </source>
</evidence>
<accession>A0A1W6YK55</accession>